<comment type="caution">
    <text evidence="1">The sequence shown here is derived from an EMBL/GenBank/DDBJ whole genome shotgun (WGS) entry which is preliminary data.</text>
</comment>
<evidence type="ECO:0000313" key="1">
    <source>
        <dbReference type="EMBL" id="MBN1573173.1"/>
    </source>
</evidence>
<dbReference type="AlphaFoldDB" id="A0A9D8KER6"/>
<dbReference type="Proteomes" id="UP000809273">
    <property type="component" value="Unassembled WGS sequence"/>
</dbReference>
<gene>
    <name evidence="1" type="ORF">JW984_08260</name>
</gene>
<name>A0A9D8KER6_9DELT</name>
<dbReference type="Pfam" id="PF05402">
    <property type="entry name" value="PqqD"/>
    <property type="match status" value="1"/>
</dbReference>
<proteinExistence type="predicted"/>
<reference evidence="1" key="2">
    <citation type="submission" date="2021-01" db="EMBL/GenBank/DDBJ databases">
        <authorList>
            <person name="Hahn C.R."/>
            <person name="Youssef N.H."/>
            <person name="Elshahed M."/>
        </authorList>
    </citation>
    <scope>NUCLEOTIDE SEQUENCE</scope>
    <source>
        <strain evidence="1">Zod_Metabat.24</strain>
    </source>
</reference>
<reference evidence="1" key="1">
    <citation type="journal article" date="2021" name="Environ. Microbiol.">
        <title>Genomic characterization of three novel Desulfobacterota classes expand the metabolic and phylogenetic diversity of the phylum.</title>
        <authorList>
            <person name="Murphy C.L."/>
            <person name="Biggerstaff J."/>
            <person name="Eichhorn A."/>
            <person name="Ewing E."/>
            <person name="Shahan R."/>
            <person name="Soriano D."/>
            <person name="Stewart S."/>
            <person name="VanMol K."/>
            <person name="Walker R."/>
            <person name="Walters P."/>
            <person name="Elshahed M.S."/>
            <person name="Youssef N.H."/>
        </authorList>
    </citation>
    <scope>NUCLEOTIDE SEQUENCE</scope>
    <source>
        <strain evidence="1">Zod_Metabat.24</strain>
    </source>
</reference>
<sequence length="92" mass="10413">MGDDKARCPSIKKDIVLREEDDGAFLFDPIQDRLQALNETGVFVFKELNGKNSVDDIVKNVLSQYSDVESGTVKKDVEEFIEQIKTRGFLSE</sequence>
<protein>
    <submittedName>
        <fullName evidence="1">PqqD family protein</fullName>
    </submittedName>
</protein>
<dbReference type="InterPro" id="IPR041881">
    <property type="entry name" value="PqqD_sf"/>
</dbReference>
<dbReference type="EMBL" id="JAFGIX010000040">
    <property type="protein sequence ID" value="MBN1573173.1"/>
    <property type="molecule type" value="Genomic_DNA"/>
</dbReference>
<organism evidence="1 2">
    <name type="scientific">Candidatus Zymogenus saltonus</name>
    <dbReference type="NCBI Taxonomy" id="2844893"/>
    <lineage>
        <taxon>Bacteria</taxon>
        <taxon>Deltaproteobacteria</taxon>
        <taxon>Candidatus Zymogenia</taxon>
        <taxon>Candidatus Zymogeniales</taxon>
        <taxon>Candidatus Zymogenaceae</taxon>
        <taxon>Candidatus Zymogenus</taxon>
    </lineage>
</organism>
<evidence type="ECO:0000313" key="2">
    <source>
        <dbReference type="Proteomes" id="UP000809273"/>
    </source>
</evidence>
<accession>A0A9D8KER6</accession>
<dbReference type="Gene3D" id="1.10.10.1150">
    <property type="entry name" value="Coenzyme PQQ synthesis protein D (PqqD)"/>
    <property type="match status" value="1"/>
</dbReference>
<dbReference type="InterPro" id="IPR008792">
    <property type="entry name" value="PQQD"/>
</dbReference>